<dbReference type="AlphaFoldDB" id="A0A251UF16"/>
<dbReference type="PROSITE" id="PS50102">
    <property type="entry name" value="RRM"/>
    <property type="match status" value="1"/>
</dbReference>
<dbReference type="Pfam" id="PF00076">
    <property type="entry name" value="RRM_1"/>
    <property type="match status" value="1"/>
</dbReference>
<dbReference type="CDD" id="cd00590">
    <property type="entry name" value="RRM_SF"/>
    <property type="match status" value="1"/>
</dbReference>
<dbReference type="OMA" id="WENNIWE"/>
<protein>
    <submittedName>
        <fullName evidence="3">Putative nucleotide-binding alpha-beta plait domain-containing protein</fullName>
    </submittedName>
</protein>
<evidence type="ECO:0000313" key="4">
    <source>
        <dbReference type="Proteomes" id="UP000215914"/>
    </source>
</evidence>
<keyword evidence="4" id="KW-1185">Reference proteome</keyword>
<dbReference type="GO" id="GO:0016607">
    <property type="term" value="C:nuclear speck"/>
    <property type="evidence" value="ECO:0000318"/>
    <property type="project" value="GO_Central"/>
</dbReference>
<keyword evidence="1" id="KW-0694">RNA-binding</keyword>
<sequence>MYCVYQLAVSRIGSRLGFLECMAARDRYRVNTWYDVPVKKGNNNNINRQSNVQGDGIKFFVSNLPERCSSSDLKGVLKEYGDVQGIYIARKYDRLGKRFGFATFNVTRNRSELEDSLKDVWIGSYKLFIVPARFVDGQKVSKDKGKEIDRNVHGEKVWKPVSEQDNTMYVDVGIESDNMQIDKNQSASADQRTFKDTLLNKVIDLPIPELVVDSEGKMFEEYYDMGLVARVVKFSILTSLRGLVKEVYKGRFSIKYVGGLYVLIVFDSIVERESFMGLRELWKDLFNSVENWAGQSLVVNRLAWIKIFGVPIHLAEPKVFDAIASKFGEVFQLAQFLEEGDVSCALVGIVPNNIDRISSICKVGWKQFSYVVLVEEDMGDWVPDCVSDCMEEEEVIDTIRIEEGNGVGNSQVDNVGVEINSTPDVVFVRGVTDERGVKTSKRKGGKYSKKKAAMRRSVSPLDKGRPKKRIREDNDIFDIDRLIFLNQDNSNNQEDMVEDFVTPDLNVNVVSAGSFMRFRIMLKYQS</sequence>
<organism evidence="3 4">
    <name type="scientific">Helianthus annuus</name>
    <name type="common">Common sunflower</name>
    <dbReference type="NCBI Taxonomy" id="4232"/>
    <lineage>
        <taxon>Eukaryota</taxon>
        <taxon>Viridiplantae</taxon>
        <taxon>Streptophyta</taxon>
        <taxon>Embryophyta</taxon>
        <taxon>Tracheophyta</taxon>
        <taxon>Spermatophyta</taxon>
        <taxon>Magnoliopsida</taxon>
        <taxon>eudicotyledons</taxon>
        <taxon>Gunneridae</taxon>
        <taxon>Pentapetalae</taxon>
        <taxon>asterids</taxon>
        <taxon>campanulids</taxon>
        <taxon>Asterales</taxon>
        <taxon>Asteraceae</taxon>
        <taxon>Asteroideae</taxon>
        <taxon>Heliantheae alliance</taxon>
        <taxon>Heliantheae</taxon>
        <taxon>Helianthus</taxon>
    </lineage>
</organism>
<feature type="domain" description="RRM" evidence="2">
    <location>
        <begin position="57"/>
        <end position="134"/>
    </location>
</feature>
<name>A0A251UF16_HELAN</name>
<evidence type="ECO:0000256" key="1">
    <source>
        <dbReference type="PROSITE-ProRule" id="PRU00176"/>
    </source>
</evidence>
<evidence type="ECO:0000313" key="3">
    <source>
        <dbReference type="EMBL" id="OTG21950.1"/>
    </source>
</evidence>
<dbReference type="InParanoid" id="A0A251UF16"/>
<dbReference type="GO" id="GO:0003729">
    <property type="term" value="F:mRNA binding"/>
    <property type="evidence" value="ECO:0000318"/>
    <property type="project" value="GO_Central"/>
</dbReference>
<dbReference type="SMART" id="SM00360">
    <property type="entry name" value="RRM"/>
    <property type="match status" value="1"/>
</dbReference>
<accession>A0A251UF16</accession>
<evidence type="ECO:0000259" key="2">
    <source>
        <dbReference type="PROSITE" id="PS50102"/>
    </source>
</evidence>
<dbReference type="Gene3D" id="3.30.70.330">
    <property type="match status" value="1"/>
</dbReference>
<dbReference type="SUPFAM" id="SSF54928">
    <property type="entry name" value="RNA-binding domain, RBD"/>
    <property type="match status" value="1"/>
</dbReference>
<reference evidence="4" key="1">
    <citation type="journal article" date="2017" name="Nature">
        <title>The sunflower genome provides insights into oil metabolism, flowering and Asterid evolution.</title>
        <authorList>
            <person name="Badouin H."/>
            <person name="Gouzy J."/>
            <person name="Grassa C.J."/>
            <person name="Murat F."/>
            <person name="Staton S.E."/>
            <person name="Cottret L."/>
            <person name="Lelandais-Briere C."/>
            <person name="Owens G.L."/>
            <person name="Carrere S."/>
            <person name="Mayjonade B."/>
            <person name="Legrand L."/>
            <person name="Gill N."/>
            <person name="Kane N.C."/>
            <person name="Bowers J.E."/>
            <person name="Hubner S."/>
            <person name="Bellec A."/>
            <person name="Berard A."/>
            <person name="Berges H."/>
            <person name="Blanchet N."/>
            <person name="Boniface M.C."/>
            <person name="Brunel D."/>
            <person name="Catrice O."/>
            <person name="Chaidir N."/>
            <person name="Claudel C."/>
            <person name="Donnadieu C."/>
            <person name="Faraut T."/>
            <person name="Fievet G."/>
            <person name="Helmstetter N."/>
            <person name="King M."/>
            <person name="Knapp S.J."/>
            <person name="Lai Z."/>
            <person name="Le Paslier M.C."/>
            <person name="Lippi Y."/>
            <person name="Lorenzon L."/>
            <person name="Mandel J.R."/>
            <person name="Marage G."/>
            <person name="Marchand G."/>
            <person name="Marquand E."/>
            <person name="Bret-Mestries E."/>
            <person name="Morien E."/>
            <person name="Nambeesan S."/>
            <person name="Nguyen T."/>
            <person name="Pegot-Espagnet P."/>
            <person name="Pouilly N."/>
            <person name="Raftis F."/>
            <person name="Sallet E."/>
            <person name="Schiex T."/>
            <person name="Thomas J."/>
            <person name="Vandecasteele C."/>
            <person name="Vares D."/>
            <person name="Vear F."/>
            <person name="Vautrin S."/>
            <person name="Crespi M."/>
            <person name="Mangin B."/>
            <person name="Burke J.M."/>
            <person name="Salse J."/>
            <person name="Munos S."/>
            <person name="Vincourt P."/>
            <person name="Rieseberg L.H."/>
            <person name="Langlade N.B."/>
        </authorList>
    </citation>
    <scope>NUCLEOTIDE SEQUENCE [LARGE SCALE GENOMIC DNA]</scope>
    <source>
        <strain evidence="4">cv. SF193</strain>
    </source>
</reference>
<dbReference type="InterPro" id="IPR000504">
    <property type="entry name" value="RRM_dom"/>
</dbReference>
<dbReference type="Proteomes" id="UP000215914">
    <property type="component" value="Chromosome 6"/>
</dbReference>
<dbReference type="GO" id="GO:0000381">
    <property type="term" value="P:regulation of alternative mRNA splicing, via spliceosome"/>
    <property type="evidence" value="ECO:0000318"/>
    <property type="project" value="GO_Central"/>
</dbReference>
<proteinExistence type="predicted"/>
<dbReference type="EMBL" id="CM007895">
    <property type="protein sequence ID" value="OTG21950.1"/>
    <property type="molecule type" value="Genomic_DNA"/>
</dbReference>
<dbReference type="InterPro" id="IPR035979">
    <property type="entry name" value="RBD_domain_sf"/>
</dbReference>
<dbReference type="InterPro" id="IPR012677">
    <property type="entry name" value="Nucleotide-bd_a/b_plait_sf"/>
</dbReference>
<gene>
    <name evidence="3" type="ORF">HannXRQ_Chr06g0166111</name>
</gene>